<dbReference type="Pfam" id="PF04471">
    <property type="entry name" value="Mrr_cat"/>
    <property type="match status" value="1"/>
</dbReference>
<name>A0A4P8QMK2_9GAMM</name>
<dbReference type="GO" id="GO:0004519">
    <property type="term" value="F:endonuclease activity"/>
    <property type="evidence" value="ECO:0007669"/>
    <property type="project" value="InterPro"/>
</dbReference>
<protein>
    <recommendedName>
        <fullName evidence="1">Restriction endonuclease type IV Mrr domain-containing protein</fullName>
    </recommendedName>
</protein>
<dbReference type="InterPro" id="IPR011335">
    <property type="entry name" value="Restrct_endonuc-II-like"/>
</dbReference>
<evidence type="ECO:0000313" key="2">
    <source>
        <dbReference type="EMBL" id="QCR08138.1"/>
    </source>
</evidence>
<dbReference type="SUPFAM" id="SSF52980">
    <property type="entry name" value="Restriction endonuclease-like"/>
    <property type="match status" value="1"/>
</dbReference>
<dbReference type="GO" id="GO:0003677">
    <property type="term" value="F:DNA binding"/>
    <property type="evidence" value="ECO:0007669"/>
    <property type="project" value="InterPro"/>
</dbReference>
<dbReference type="InterPro" id="IPR007560">
    <property type="entry name" value="Restrct_endonuc_IV_Mrr"/>
</dbReference>
<dbReference type="KEGG" id="brb:EH207_06165"/>
<evidence type="ECO:0000259" key="1">
    <source>
        <dbReference type="Pfam" id="PF04471"/>
    </source>
</evidence>
<dbReference type="Proteomes" id="UP000299580">
    <property type="component" value="Chromosome"/>
</dbReference>
<gene>
    <name evidence="2" type="ORF">EH207_06165</name>
</gene>
<evidence type="ECO:0000313" key="3">
    <source>
        <dbReference type="Proteomes" id="UP000299580"/>
    </source>
</evidence>
<dbReference type="AlphaFoldDB" id="A0A4P8QMK2"/>
<dbReference type="RefSeq" id="WP_137713193.1">
    <property type="nucleotide sequence ID" value="NZ_CP034035.1"/>
</dbReference>
<sequence length="290" mass="33955">MRDVFKDLNDEDWENFAQDVLFHLGYTIALGPSVGRDDGVDLIVEKGGQRFIVSCKHHQKAIGVSQEKDIRDRMELNLCSGFIAFYSSSVTSGLKKKFNKLRELDFKVVEYYRINILDIIPTMMGFVLEKYFKQVHDLYHHVNTGMVYKPLPCVMECGCNDILSKEALPWSMVTLVKKGNKLCFEYGCKECLGNYPEHNIGFFEPEIIGRFDFVEIYWMELSQIRFFEEYFKWRDLIDLCLEYLEVVPDDDFYKNFSIFNMALMQIMVPQGWGVWLPAEYEVTTISLMSI</sequence>
<dbReference type="OrthoDB" id="2960996at2"/>
<proteinExistence type="predicted"/>
<dbReference type="EMBL" id="CP034035">
    <property type="protein sequence ID" value="QCR08138.1"/>
    <property type="molecule type" value="Genomic_DNA"/>
</dbReference>
<feature type="domain" description="Restriction endonuclease type IV Mrr" evidence="1">
    <location>
        <begin position="8"/>
        <end position="93"/>
    </location>
</feature>
<accession>A0A4P8QMK2</accession>
<keyword evidence="3" id="KW-1185">Reference proteome</keyword>
<organism evidence="2 3">
    <name type="scientific">Brenneria rubrifaciens</name>
    <dbReference type="NCBI Taxonomy" id="55213"/>
    <lineage>
        <taxon>Bacteria</taxon>
        <taxon>Pseudomonadati</taxon>
        <taxon>Pseudomonadota</taxon>
        <taxon>Gammaproteobacteria</taxon>
        <taxon>Enterobacterales</taxon>
        <taxon>Pectobacteriaceae</taxon>
        <taxon>Brenneria</taxon>
    </lineage>
</organism>
<reference evidence="2 3" key="1">
    <citation type="submission" date="2018-11" db="EMBL/GenBank/DDBJ databases">
        <title>Genome sequences of Brenneria nigrifluens and Brenneria rubrifaciens.</title>
        <authorList>
            <person name="Poret-Peterson A.T."/>
            <person name="McClean A.E."/>
            <person name="Kluepfel D.A."/>
        </authorList>
    </citation>
    <scope>NUCLEOTIDE SEQUENCE [LARGE SCALE GENOMIC DNA]</scope>
    <source>
        <strain evidence="2 3">6D370</strain>
    </source>
</reference>
<dbReference type="GO" id="GO:0009307">
    <property type="term" value="P:DNA restriction-modification system"/>
    <property type="evidence" value="ECO:0007669"/>
    <property type="project" value="InterPro"/>
</dbReference>